<protein>
    <submittedName>
        <fullName evidence="6">DoxX-like protein</fullName>
    </submittedName>
</protein>
<comment type="caution">
    <text evidence="6">The sequence shown here is derived from an EMBL/GenBank/DDBJ whole genome shotgun (WGS) entry which is preliminary data.</text>
</comment>
<proteinExistence type="predicted"/>
<evidence type="ECO:0000256" key="2">
    <source>
        <dbReference type="ARBA" id="ARBA00022692"/>
    </source>
</evidence>
<feature type="transmembrane region" description="Helical" evidence="5">
    <location>
        <begin position="102"/>
        <end position="118"/>
    </location>
</feature>
<dbReference type="GO" id="GO:0016020">
    <property type="term" value="C:membrane"/>
    <property type="evidence" value="ECO:0007669"/>
    <property type="project" value="UniProtKB-SubCell"/>
</dbReference>
<accession>A0A2M9CX68</accession>
<feature type="transmembrane region" description="Helical" evidence="5">
    <location>
        <begin position="74"/>
        <end position="95"/>
    </location>
</feature>
<evidence type="ECO:0000256" key="4">
    <source>
        <dbReference type="ARBA" id="ARBA00023136"/>
    </source>
</evidence>
<keyword evidence="4 5" id="KW-0472">Membrane</keyword>
<dbReference type="EMBL" id="PGFG01000001">
    <property type="protein sequence ID" value="PJJ76477.1"/>
    <property type="molecule type" value="Genomic_DNA"/>
</dbReference>
<dbReference type="RefSeq" id="WP_100314950.1">
    <property type="nucleotide sequence ID" value="NZ_PGFG01000001.1"/>
</dbReference>
<feature type="transmembrane region" description="Helical" evidence="5">
    <location>
        <begin position="6"/>
        <end position="26"/>
    </location>
</feature>
<evidence type="ECO:0000313" key="6">
    <source>
        <dbReference type="EMBL" id="PJJ76477.1"/>
    </source>
</evidence>
<keyword evidence="3 5" id="KW-1133">Transmembrane helix</keyword>
<reference evidence="6 7" key="1">
    <citation type="submission" date="2017-11" db="EMBL/GenBank/DDBJ databases">
        <title>Genomic Encyclopedia of Archaeal and Bacterial Type Strains, Phase II (KMG-II): From Individual Species to Whole Genera.</title>
        <authorList>
            <person name="Goeker M."/>
        </authorList>
    </citation>
    <scope>NUCLEOTIDE SEQUENCE [LARGE SCALE GENOMIC DNA]</scope>
    <source>
        <strain evidence="6 7">DSM 27268</strain>
    </source>
</reference>
<organism evidence="6 7">
    <name type="scientific">Thermoflavifilum aggregans</name>
    <dbReference type="NCBI Taxonomy" id="454188"/>
    <lineage>
        <taxon>Bacteria</taxon>
        <taxon>Pseudomonadati</taxon>
        <taxon>Bacteroidota</taxon>
        <taxon>Chitinophagia</taxon>
        <taxon>Chitinophagales</taxon>
        <taxon>Chitinophagaceae</taxon>
        <taxon>Thermoflavifilum</taxon>
    </lineage>
</organism>
<dbReference type="InterPro" id="IPR032808">
    <property type="entry name" value="DoxX"/>
</dbReference>
<dbReference type="Proteomes" id="UP000230000">
    <property type="component" value="Unassembled WGS sequence"/>
</dbReference>
<feature type="transmembrane region" description="Helical" evidence="5">
    <location>
        <begin position="46"/>
        <end position="68"/>
    </location>
</feature>
<dbReference type="OrthoDB" id="3385086at2"/>
<keyword evidence="7" id="KW-1185">Reference proteome</keyword>
<keyword evidence="2 5" id="KW-0812">Transmembrane</keyword>
<evidence type="ECO:0000256" key="3">
    <source>
        <dbReference type="ARBA" id="ARBA00022989"/>
    </source>
</evidence>
<evidence type="ECO:0000256" key="5">
    <source>
        <dbReference type="SAM" id="Phobius"/>
    </source>
</evidence>
<comment type="subcellular location">
    <subcellularLocation>
        <location evidence="1">Membrane</location>
        <topology evidence="1">Multi-pass membrane protein</topology>
    </subcellularLocation>
</comment>
<dbReference type="Pfam" id="PF13564">
    <property type="entry name" value="DoxX_2"/>
    <property type="match status" value="1"/>
</dbReference>
<evidence type="ECO:0000256" key="1">
    <source>
        <dbReference type="ARBA" id="ARBA00004141"/>
    </source>
</evidence>
<gene>
    <name evidence="6" type="ORF">BXY57_2097</name>
</gene>
<dbReference type="AlphaFoldDB" id="A0A2M9CX68"/>
<name>A0A2M9CX68_9BACT</name>
<sequence>MPTIAFLSLQAFLAIIFIFTGSMKLFTPKEKLPQKGITGFENIQPLFIHLLGLAEVSGAMLLILFTFLNSHILFVKGIVVCYTALMLAASYHHLVRKESGKLKMTLVLLCVCLFILVFK</sequence>
<evidence type="ECO:0000313" key="7">
    <source>
        <dbReference type="Proteomes" id="UP000230000"/>
    </source>
</evidence>